<proteinExistence type="inferred from homology"/>
<dbReference type="RefSeq" id="XP_040769783.1">
    <property type="nucleotide sequence ID" value="XM_040903659.1"/>
</dbReference>
<gene>
    <name evidence="3" type="ORF">LAESUDRAFT_641424</name>
</gene>
<keyword evidence="2" id="KW-0378">Hydrolase</keyword>
<dbReference type="EMBL" id="KV427606">
    <property type="protein sequence ID" value="KZT12135.1"/>
    <property type="molecule type" value="Genomic_DNA"/>
</dbReference>
<dbReference type="Gene3D" id="3.40.50.1820">
    <property type="entry name" value="alpha/beta hydrolase"/>
    <property type="match status" value="1"/>
</dbReference>
<evidence type="ECO:0000313" key="3">
    <source>
        <dbReference type="EMBL" id="KZT12135.1"/>
    </source>
</evidence>
<dbReference type="PANTHER" id="PTHR21661:SF35">
    <property type="entry name" value="EPOXIDE HYDROLASE"/>
    <property type="match status" value="1"/>
</dbReference>
<keyword evidence="4" id="KW-1185">Reference proteome</keyword>
<dbReference type="InParanoid" id="A0A165HSR3"/>
<reference evidence="3 4" key="1">
    <citation type="journal article" date="2016" name="Mol. Biol. Evol.">
        <title>Comparative Genomics of Early-Diverging Mushroom-Forming Fungi Provides Insights into the Origins of Lignocellulose Decay Capabilities.</title>
        <authorList>
            <person name="Nagy L.G."/>
            <person name="Riley R."/>
            <person name="Tritt A."/>
            <person name="Adam C."/>
            <person name="Daum C."/>
            <person name="Floudas D."/>
            <person name="Sun H."/>
            <person name="Yadav J.S."/>
            <person name="Pangilinan J."/>
            <person name="Larsson K.H."/>
            <person name="Matsuura K."/>
            <person name="Barry K."/>
            <person name="Labutti K."/>
            <person name="Kuo R."/>
            <person name="Ohm R.A."/>
            <person name="Bhattacharya S.S."/>
            <person name="Shirouzu T."/>
            <person name="Yoshinaga Y."/>
            <person name="Martin F.M."/>
            <person name="Grigoriev I.V."/>
            <person name="Hibbett D.S."/>
        </authorList>
    </citation>
    <scope>NUCLEOTIDE SEQUENCE [LARGE SCALE GENOMIC DNA]</scope>
    <source>
        <strain evidence="3 4">93-53</strain>
    </source>
</reference>
<dbReference type="STRING" id="1314785.A0A165HSR3"/>
<protein>
    <submittedName>
        <fullName evidence="3">Uncharacterized protein</fullName>
    </submittedName>
</protein>
<dbReference type="InterPro" id="IPR029058">
    <property type="entry name" value="AB_hydrolase_fold"/>
</dbReference>
<dbReference type="GO" id="GO:0004301">
    <property type="term" value="F:epoxide hydrolase activity"/>
    <property type="evidence" value="ECO:0007669"/>
    <property type="project" value="TreeGrafter"/>
</dbReference>
<dbReference type="Proteomes" id="UP000076871">
    <property type="component" value="Unassembled WGS sequence"/>
</dbReference>
<feature type="non-terminal residue" evidence="3">
    <location>
        <position position="1"/>
    </location>
</feature>
<accession>A0A165HSR3</accession>
<evidence type="ECO:0000313" key="4">
    <source>
        <dbReference type="Proteomes" id="UP000076871"/>
    </source>
</evidence>
<dbReference type="GO" id="GO:0097176">
    <property type="term" value="P:epoxide metabolic process"/>
    <property type="evidence" value="ECO:0007669"/>
    <property type="project" value="TreeGrafter"/>
</dbReference>
<evidence type="ECO:0000256" key="2">
    <source>
        <dbReference type="ARBA" id="ARBA00022801"/>
    </source>
</evidence>
<dbReference type="OrthoDB" id="3215951at2759"/>
<comment type="similarity">
    <text evidence="1">Belongs to the peptidase S33 family.</text>
</comment>
<evidence type="ECO:0000256" key="1">
    <source>
        <dbReference type="ARBA" id="ARBA00010088"/>
    </source>
</evidence>
<dbReference type="SUPFAM" id="SSF53474">
    <property type="entry name" value="alpha/beta-Hydrolases"/>
    <property type="match status" value="1"/>
</dbReference>
<sequence length="112" mass="12085">VLTWISIYWFSRAGPAASIRIYLETAKNGDMPMSEAKWSPIPLGTSFFSKDVMVVPKAWTRAIGNVVFESDHDGGGRFAAYERPDELAADLHKLFGKGGPAFGVVSGATGYA</sequence>
<dbReference type="PANTHER" id="PTHR21661">
    <property type="entry name" value="EPOXIDE HYDROLASE 1-RELATED"/>
    <property type="match status" value="1"/>
</dbReference>
<name>A0A165HSR3_9APHY</name>
<dbReference type="GeneID" id="63820689"/>
<organism evidence="3 4">
    <name type="scientific">Laetiporus sulphureus 93-53</name>
    <dbReference type="NCBI Taxonomy" id="1314785"/>
    <lineage>
        <taxon>Eukaryota</taxon>
        <taxon>Fungi</taxon>
        <taxon>Dikarya</taxon>
        <taxon>Basidiomycota</taxon>
        <taxon>Agaricomycotina</taxon>
        <taxon>Agaricomycetes</taxon>
        <taxon>Polyporales</taxon>
        <taxon>Laetiporus</taxon>
    </lineage>
</organism>
<dbReference type="AlphaFoldDB" id="A0A165HSR3"/>